<protein>
    <submittedName>
        <fullName evidence="2">Uncharacterized protein</fullName>
    </submittedName>
</protein>
<comment type="caution">
    <text evidence="2">The sequence shown here is derived from an EMBL/GenBank/DDBJ whole genome shotgun (WGS) entry which is preliminary data.</text>
</comment>
<keyword evidence="1" id="KW-0732">Signal</keyword>
<gene>
    <name evidence="2" type="ORF">PGQ11_008342</name>
</gene>
<evidence type="ECO:0000313" key="2">
    <source>
        <dbReference type="EMBL" id="KAK8862107.1"/>
    </source>
</evidence>
<dbReference type="EMBL" id="JAPCWZ010000005">
    <property type="protein sequence ID" value="KAK8862107.1"/>
    <property type="molecule type" value="Genomic_DNA"/>
</dbReference>
<proteinExistence type="predicted"/>
<name>A0ABR2IFK0_9PEZI</name>
<reference evidence="2 3" key="1">
    <citation type="journal article" date="2024" name="IMA Fungus">
        <title>Apiospora arundinis, a panoply of carbohydrate-active enzymes and secondary metabolites.</title>
        <authorList>
            <person name="Sorensen T."/>
            <person name="Petersen C."/>
            <person name="Muurmann A.T."/>
            <person name="Christiansen J.V."/>
            <person name="Brundto M.L."/>
            <person name="Overgaard C.K."/>
            <person name="Boysen A.T."/>
            <person name="Wollenberg R.D."/>
            <person name="Larsen T.O."/>
            <person name="Sorensen J.L."/>
            <person name="Nielsen K.L."/>
            <person name="Sondergaard T.E."/>
        </authorList>
    </citation>
    <scope>NUCLEOTIDE SEQUENCE [LARGE SCALE GENOMIC DNA]</scope>
    <source>
        <strain evidence="2 3">AAU 773</strain>
    </source>
</reference>
<feature type="signal peptide" evidence="1">
    <location>
        <begin position="1"/>
        <end position="22"/>
    </location>
</feature>
<evidence type="ECO:0000256" key="1">
    <source>
        <dbReference type="SAM" id="SignalP"/>
    </source>
</evidence>
<keyword evidence="3" id="KW-1185">Reference proteome</keyword>
<organism evidence="2 3">
    <name type="scientific">Apiospora arundinis</name>
    <dbReference type="NCBI Taxonomy" id="335852"/>
    <lineage>
        <taxon>Eukaryota</taxon>
        <taxon>Fungi</taxon>
        <taxon>Dikarya</taxon>
        <taxon>Ascomycota</taxon>
        <taxon>Pezizomycotina</taxon>
        <taxon>Sordariomycetes</taxon>
        <taxon>Xylariomycetidae</taxon>
        <taxon>Amphisphaeriales</taxon>
        <taxon>Apiosporaceae</taxon>
        <taxon>Apiospora</taxon>
    </lineage>
</organism>
<dbReference type="Proteomes" id="UP001390339">
    <property type="component" value="Unassembled WGS sequence"/>
</dbReference>
<evidence type="ECO:0000313" key="3">
    <source>
        <dbReference type="Proteomes" id="UP001390339"/>
    </source>
</evidence>
<feature type="chain" id="PRO_5046734115" evidence="1">
    <location>
        <begin position="23"/>
        <end position="96"/>
    </location>
</feature>
<sequence length="96" mass="9972">MRPTCLVFLACAVPAICSVGSAQQRQLAYKDIATSISYTEPANTTDNIVSAMPSTNIDTTNTSKTISTAAADLPAPALDKSMFSLIVFGVAGLCLL</sequence>
<accession>A0ABR2IFK0</accession>